<protein>
    <submittedName>
        <fullName evidence="2">Membrane protein</fullName>
    </submittedName>
</protein>
<name>A0A9Q2HGC9_9STAP</name>
<keyword evidence="1" id="KW-0472">Membrane</keyword>
<dbReference type="RefSeq" id="WP_183674597.1">
    <property type="nucleotide sequence ID" value="NZ_CBCRYX010000005.1"/>
</dbReference>
<keyword evidence="1" id="KW-0812">Transmembrane</keyword>
<dbReference type="EMBL" id="JACHHF010000006">
    <property type="protein sequence ID" value="MBB5176322.1"/>
    <property type="molecule type" value="Genomic_DNA"/>
</dbReference>
<accession>A0A9Q2HGC9</accession>
<comment type="caution">
    <text evidence="2">The sequence shown here is derived from an EMBL/GenBank/DDBJ whole genome shotgun (WGS) entry which is preliminary data.</text>
</comment>
<reference evidence="2 3" key="1">
    <citation type="submission" date="2020-08" db="EMBL/GenBank/DDBJ databases">
        <title>Genomic Encyclopedia of Type Strains, Phase IV (KMG-IV): sequencing the most valuable type-strain genomes for metagenomic binning, comparative biology and taxonomic classification.</title>
        <authorList>
            <person name="Goeker M."/>
        </authorList>
    </citation>
    <scope>NUCLEOTIDE SEQUENCE [LARGE SCALE GENOMIC DNA]</scope>
    <source>
        <strain evidence="2 3">DSM 19163</strain>
    </source>
</reference>
<sequence>MTLKTFIIVLIIIQIYFAYHAFQFKKKEKPKVNVQDNKTEINGQEVNAKVYSYVMKLGPQMKRHFNNVWFILFFFIIGSIAVAPNMDGYSRYGGNLTFVIPNLILFGLIISVITIIMNVLLKDYMIAGTALFNAIAMYIAYFQMNLTMNMDGFTEFFLILVLVYNTNKMIKLHSGTYPFFTWTMINHLIASTLVLLLM</sequence>
<organism evidence="2 3">
    <name type="scientific">Nosocomiicoccus ampullae</name>
    <dbReference type="NCBI Taxonomy" id="489910"/>
    <lineage>
        <taxon>Bacteria</taxon>
        <taxon>Bacillati</taxon>
        <taxon>Bacillota</taxon>
        <taxon>Bacilli</taxon>
        <taxon>Bacillales</taxon>
        <taxon>Staphylococcaceae</taxon>
        <taxon>Nosocomiicoccus</taxon>
    </lineage>
</organism>
<dbReference type="AlphaFoldDB" id="A0A9Q2HGC9"/>
<dbReference type="Proteomes" id="UP000579136">
    <property type="component" value="Unassembled WGS sequence"/>
</dbReference>
<feature type="transmembrane region" description="Helical" evidence="1">
    <location>
        <begin position="124"/>
        <end position="144"/>
    </location>
</feature>
<feature type="transmembrane region" description="Helical" evidence="1">
    <location>
        <begin position="6"/>
        <end position="22"/>
    </location>
</feature>
<evidence type="ECO:0000313" key="2">
    <source>
        <dbReference type="EMBL" id="MBB5176322.1"/>
    </source>
</evidence>
<feature type="transmembrane region" description="Helical" evidence="1">
    <location>
        <begin position="96"/>
        <end position="117"/>
    </location>
</feature>
<feature type="transmembrane region" description="Helical" evidence="1">
    <location>
        <begin position="179"/>
        <end position="197"/>
    </location>
</feature>
<gene>
    <name evidence="2" type="ORF">HNQ45_001209</name>
</gene>
<evidence type="ECO:0000256" key="1">
    <source>
        <dbReference type="SAM" id="Phobius"/>
    </source>
</evidence>
<proteinExistence type="predicted"/>
<keyword evidence="1" id="KW-1133">Transmembrane helix</keyword>
<keyword evidence="3" id="KW-1185">Reference proteome</keyword>
<feature type="transmembrane region" description="Helical" evidence="1">
    <location>
        <begin position="65"/>
        <end position="84"/>
    </location>
</feature>
<evidence type="ECO:0000313" key="3">
    <source>
        <dbReference type="Proteomes" id="UP000579136"/>
    </source>
</evidence>